<dbReference type="InterPro" id="IPR001387">
    <property type="entry name" value="Cro/C1-type_HTH"/>
</dbReference>
<dbReference type="AlphaFoldDB" id="A0A5J4LEJ2"/>
<evidence type="ECO:0000313" key="2">
    <source>
        <dbReference type="EMBL" id="GES32587.1"/>
    </source>
</evidence>
<gene>
    <name evidence="2" type="ORF">San01_50740</name>
</gene>
<comment type="caution">
    <text evidence="2">The sequence shown here is derived from an EMBL/GenBank/DDBJ whole genome shotgun (WGS) entry which is preliminary data.</text>
</comment>
<dbReference type="EMBL" id="BLAG01000014">
    <property type="protein sequence ID" value="GES32587.1"/>
    <property type="molecule type" value="Genomic_DNA"/>
</dbReference>
<proteinExistence type="predicted"/>
<dbReference type="SUPFAM" id="SSF47413">
    <property type="entry name" value="lambda repressor-like DNA-binding domains"/>
    <property type="match status" value="1"/>
</dbReference>
<reference evidence="2 3" key="1">
    <citation type="submission" date="2019-10" db="EMBL/GenBank/DDBJ databases">
        <title>Whole genome shotgun sequence of Streptomyces angustmyceticus NBRC 3934.</title>
        <authorList>
            <person name="Hosoyama A."/>
            <person name="Ichikawa N."/>
            <person name="Kimura A."/>
            <person name="Kitahashi Y."/>
            <person name="Komaki H."/>
            <person name="Uohara A."/>
        </authorList>
    </citation>
    <scope>NUCLEOTIDE SEQUENCE [LARGE SCALE GENOMIC DNA]</scope>
    <source>
        <strain evidence="2 3">NBRC 3934</strain>
    </source>
</reference>
<accession>A0A5J4LEJ2</accession>
<dbReference type="GO" id="GO:0003677">
    <property type="term" value="F:DNA binding"/>
    <property type="evidence" value="ECO:0007669"/>
    <property type="project" value="InterPro"/>
</dbReference>
<evidence type="ECO:0000313" key="3">
    <source>
        <dbReference type="Proteomes" id="UP000325598"/>
    </source>
</evidence>
<dbReference type="Proteomes" id="UP000325598">
    <property type="component" value="Unassembled WGS sequence"/>
</dbReference>
<dbReference type="SMART" id="SM00530">
    <property type="entry name" value="HTH_XRE"/>
    <property type="match status" value="1"/>
</dbReference>
<evidence type="ECO:0000259" key="1">
    <source>
        <dbReference type="PROSITE" id="PS50943"/>
    </source>
</evidence>
<name>A0A5J4LEJ2_9ACTN</name>
<dbReference type="PANTHER" id="PTHR47691:SF3">
    <property type="entry name" value="HTH-TYPE TRANSCRIPTIONAL REGULATOR RV0890C-RELATED"/>
    <property type="match status" value="1"/>
</dbReference>
<dbReference type="Gene3D" id="3.40.50.300">
    <property type="entry name" value="P-loop containing nucleotide triphosphate hydrolases"/>
    <property type="match status" value="1"/>
</dbReference>
<sequence length="427" mass="46704">MSKMGTSFGTILRDHRQRAGITQRQLADLAGLSERAVRDLEVKRTHRPRLDTVRMLVQALRLTGRAQHDFESAAGRARPADLASHALSGSIAPPTPTNGLVGREQEVHALIDWLVTRSERLVTLTGVGGVGKTRLAADIARRLHADDWPVLWISRQGAPQFPFEGSIRSYLDGSTANLADVVQGLSDVVGDKPSLLVCDAAESIDPLCAQLLLQRFTTLRIVLTARTPAGGPSERVFPVFPLLLPDRGGHEQWHEPTASILLLRNYVRYYVPEFDVTRENGRSLAAICNLVDGVPGTMKQISSRFAFSSSDCVLDQISRDYVRVVSQGTTHDSAPGVAESVHSAVAELTGRSRSFFGRLVRIPDSWSVDEAAQISGYSDVEAVDFVQDLLAHGLAMPTGKPQYPQFRILNMVRQFHGAPAREHCGLP</sequence>
<dbReference type="CDD" id="cd00093">
    <property type="entry name" value="HTH_XRE"/>
    <property type="match status" value="1"/>
</dbReference>
<dbReference type="SUPFAM" id="SSF52540">
    <property type="entry name" value="P-loop containing nucleoside triphosphate hydrolases"/>
    <property type="match status" value="1"/>
</dbReference>
<dbReference type="PROSITE" id="PS50943">
    <property type="entry name" value="HTH_CROC1"/>
    <property type="match status" value="1"/>
</dbReference>
<dbReference type="Gene3D" id="1.10.260.40">
    <property type="entry name" value="lambda repressor-like DNA-binding domains"/>
    <property type="match status" value="1"/>
</dbReference>
<dbReference type="InterPro" id="IPR027417">
    <property type="entry name" value="P-loop_NTPase"/>
</dbReference>
<dbReference type="Pfam" id="PF13560">
    <property type="entry name" value="HTH_31"/>
    <property type="match status" value="1"/>
</dbReference>
<feature type="domain" description="HTH cro/C1-type" evidence="1">
    <location>
        <begin position="12"/>
        <end position="67"/>
    </location>
</feature>
<dbReference type="InterPro" id="IPR010982">
    <property type="entry name" value="Lambda_DNA-bd_dom_sf"/>
</dbReference>
<organism evidence="2 3">
    <name type="scientific">Streptomyces angustmyceticus</name>
    <dbReference type="NCBI Taxonomy" id="285578"/>
    <lineage>
        <taxon>Bacteria</taxon>
        <taxon>Bacillati</taxon>
        <taxon>Actinomycetota</taxon>
        <taxon>Actinomycetes</taxon>
        <taxon>Kitasatosporales</taxon>
        <taxon>Streptomycetaceae</taxon>
        <taxon>Streptomyces</taxon>
    </lineage>
</organism>
<dbReference type="PANTHER" id="PTHR47691">
    <property type="entry name" value="REGULATOR-RELATED"/>
    <property type="match status" value="1"/>
</dbReference>
<protein>
    <submittedName>
        <fullName evidence="2">XRE family transcriptional regulator</fullName>
    </submittedName>
</protein>
<keyword evidence="3" id="KW-1185">Reference proteome</keyword>